<dbReference type="NCBIfam" id="NF045650">
    <property type="entry name" value="CD1247_Nterm"/>
    <property type="match status" value="1"/>
</dbReference>
<keyword evidence="1" id="KW-0175">Coiled coil</keyword>
<reference evidence="3" key="2">
    <citation type="journal article" date="2021" name="PeerJ">
        <title>Extensive microbial diversity within the chicken gut microbiome revealed by metagenomics and culture.</title>
        <authorList>
            <person name="Gilroy R."/>
            <person name="Ravi A."/>
            <person name="Getino M."/>
            <person name="Pursley I."/>
            <person name="Horton D.L."/>
            <person name="Alikhan N.F."/>
            <person name="Baker D."/>
            <person name="Gharbi K."/>
            <person name="Hall N."/>
            <person name="Watson M."/>
            <person name="Adriaenssens E.M."/>
            <person name="Foster-Nyarko E."/>
            <person name="Jarju S."/>
            <person name="Secka A."/>
            <person name="Antonio M."/>
            <person name="Oren A."/>
            <person name="Chaudhuri R.R."/>
            <person name="La Ragione R."/>
            <person name="Hildebrand F."/>
            <person name="Pallen M.J."/>
        </authorList>
    </citation>
    <scope>NUCLEOTIDE SEQUENCE</scope>
    <source>
        <strain evidence="3">ChiBcolR7-354</strain>
    </source>
</reference>
<gene>
    <name evidence="3" type="ORF">IAB77_04445</name>
</gene>
<dbReference type="AlphaFoldDB" id="A0A9D1CSK1"/>
<evidence type="ECO:0000313" key="3">
    <source>
        <dbReference type="EMBL" id="HIQ78488.1"/>
    </source>
</evidence>
<reference evidence="3" key="1">
    <citation type="submission" date="2020-10" db="EMBL/GenBank/DDBJ databases">
        <authorList>
            <person name="Gilroy R."/>
        </authorList>
    </citation>
    <scope>NUCLEOTIDE SEQUENCE</scope>
    <source>
        <strain evidence="3">ChiBcolR7-354</strain>
    </source>
</reference>
<feature type="region of interest" description="Disordered" evidence="2">
    <location>
        <begin position="136"/>
        <end position="157"/>
    </location>
</feature>
<dbReference type="Gene3D" id="2.20.28.160">
    <property type="match status" value="1"/>
</dbReference>
<evidence type="ECO:0000313" key="4">
    <source>
        <dbReference type="Proteomes" id="UP000824262"/>
    </source>
</evidence>
<dbReference type="InterPro" id="IPR054688">
    <property type="entry name" value="CD1247_N"/>
</dbReference>
<sequence length="157" mass="17173">MTASEKVAYLKGLAEGLDIDKKSKEGKLFAAIIDTLEELADDIADLENNSWELGEAIDQVSDDLSDLEDYVYDGEDEDEDEDEDWDDEDEGCCCCGGEEPVFYEVTCPACGNTITIDEDVLDLGAIECPNCGETLEFEGVEPAGEESSDGEDEKEDE</sequence>
<organism evidence="3 4">
    <name type="scientific">Candidatus Scatomorpha intestinavium</name>
    <dbReference type="NCBI Taxonomy" id="2840922"/>
    <lineage>
        <taxon>Bacteria</taxon>
        <taxon>Bacillati</taxon>
        <taxon>Bacillota</taxon>
        <taxon>Clostridia</taxon>
        <taxon>Eubacteriales</taxon>
        <taxon>Candidatus Scatomorpha</taxon>
    </lineage>
</organism>
<name>A0A9D1CSK1_9FIRM</name>
<dbReference type="Proteomes" id="UP000824262">
    <property type="component" value="Unassembled WGS sequence"/>
</dbReference>
<dbReference type="InterPro" id="IPR005906">
    <property type="entry name" value="LysW"/>
</dbReference>
<dbReference type="EMBL" id="DVGA01000044">
    <property type="protein sequence ID" value="HIQ78488.1"/>
    <property type="molecule type" value="Genomic_DNA"/>
</dbReference>
<evidence type="ECO:0008006" key="5">
    <source>
        <dbReference type="Google" id="ProtNLM"/>
    </source>
</evidence>
<accession>A0A9D1CSK1</accession>
<dbReference type="Pfam" id="PF21344">
    <property type="entry name" value="Zn_ribbon_LysW"/>
    <property type="match status" value="1"/>
</dbReference>
<evidence type="ECO:0000256" key="1">
    <source>
        <dbReference type="SAM" id="Coils"/>
    </source>
</evidence>
<protein>
    <recommendedName>
        <fullName evidence="5">TFIIB-type domain-containing protein</fullName>
    </recommendedName>
</protein>
<evidence type="ECO:0000256" key="2">
    <source>
        <dbReference type="SAM" id="MobiDB-lite"/>
    </source>
</evidence>
<proteinExistence type="predicted"/>
<feature type="coiled-coil region" evidence="1">
    <location>
        <begin position="29"/>
        <end position="56"/>
    </location>
</feature>
<comment type="caution">
    <text evidence="3">The sequence shown here is derived from an EMBL/GenBank/DDBJ whole genome shotgun (WGS) entry which is preliminary data.</text>
</comment>